<dbReference type="GO" id="GO:0051082">
    <property type="term" value="F:unfolded protein binding"/>
    <property type="evidence" value="ECO:0007669"/>
    <property type="project" value="TreeGrafter"/>
</dbReference>
<feature type="compositionally biased region" description="Polar residues" evidence="1">
    <location>
        <begin position="355"/>
        <end position="365"/>
    </location>
</feature>
<organism evidence="3 4">
    <name type="scientific">Dioscorea cayennensis subsp. rotundata</name>
    <name type="common">White Guinea yam</name>
    <name type="synonym">Dioscorea rotundata</name>
    <dbReference type="NCBI Taxonomy" id="55577"/>
    <lineage>
        <taxon>Eukaryota</taxon>
        <taxon>Viridiplantae</taxon>
        <taxon>Streptophyta</taxon>
        <taxon>Embryophyta</taxon>
        <taxon>Tracheophyta</taxon>
        <taxon>Spermatophyta</taxon>
        <taxon>Magnoliopsida</taxon>
        <taxon>Liliopsida</taxon>
        <taxon>Dioscoreales</taxon>
        <taxon>Dioscoreaceae</taxon>
        <taxon>Dioscorea</taxon>
    </lineage>
</organism>
<reference evidence="4" key="1">
    <citation type="submission" date="2025-08" db="UniProtKB">
        <authorList>
            <consortium name="RefSeq"/>
        </authorList>
    </citation>
    <scope>IDENTIFICATION</scope>
</reference>
<dbReference type="RefSeq" id="XP_039124626.1">
    <property type="nucleotide sequence ID" value="XM_039268692.1"/>
</dbReference>
<keyword evidence="3" id="KW-1185">Reference proteome</keyword>
<evidence type="ECO:0000256" key="1">
    <source>
        <dbReference type="SAM" id="MobiDB-lite"/>
    </source>
</evidence>
<evidence type="ECO:0000313" key="4">
    <source>
        <dbReference type="RefSeq" id="XP_039124626.1"/>
    </source>
</evidence>
<name>A0AB40BBQ4_DIOCR</name>
<dbReference type="PANTHER" id="PTHR46775:SF1">
    <property type="entry name" value="FLOCCULATION PROTEIN (DUF1296)"/>
    <property type="match status" value="1"/>
</dbReference>
<dbReference type="InterPro" id="IPR044277">
    <property type="entry name" value="GIP1"/>
</dbReference>
<sequence length="899" mass="95962">MSARVSIPGSVRRTIQDIKEIARNHSDEEVYAMLKECAMDPNETAQRLLLQDTFHEVKRKRDKRKENSKEFTDSRWRPGLQGRGNRGGRGSFSARYVANEVNSGRYAGEKENRINQSTEKNTGSTPSPIMHDAEIKSTTPLQSSVGVLANGPSNAESLMPPQGHISQEVGVNCIIKTEENSATESIKKGPLADAKINTASRPSFLGSESPDQLQSAMRSAPVAGVYASASDPVLVPSFDTRAPALVGTIKREVGNKQPVEKAFNSVVSHDVADSALPSIGSKESSELQNNHMHGKLLGKEPAVEANQQLDAPQDASSSLVSSAGSRPSSNYSSHSQQQSAPHKVGAGKEWKAKPTQVNSAQVSGVQATSDIVSVPAEAVGRLLPPSSSTGSDDALPKLQKKLEDLHFSDTKLVIIPNHLQVPESERSGFSFGSFDANFGLNTHSRNRADSEKSSTPLSETSQEIEENVEEPSSSIQVPPPTTQEAAAYPEDPHSSTEKLENLSLMGAGISSGGPDIQEYDQSKPESTLASEGPQHSVIHTTPTYSTLGLVPQMLSQFATFEGTENQPRDASRLPSFVLQHHFDPSASYYTPFYRPPIDGDGRFSPFLPPGAAAKFNGNIAVVPAQTGQSPQESGNSLVVSSAVPTPVATQAAGVIQSSIPVTQQPVPVFRQPAGVHISHYHPNYLPYSQYISPFFVPPANIHPFLSNAAFHQQPPTGGIFTPAAPAPSATPVKYTISQFKSGTNSGNSTHVGMPTGYGTYNLNTAGYSPNPTVTTGNSTSNEDLTSSQFKENNVYMTGQQQSEGSAVWIPAPGRDIPALQPSSFYSLPPPGQPLSFAPSQAGHGAFTGIYHPTQTVAATAVHPLLPQSQPMSGAVEMVGPPAGVYQQQQRAQINWTNNY</sequence>
<feature type="domain" description="GBF-interacting protein 1 N-terminal" evidence="2">
    <location>
        <begin position="7"/>
        <end position="66"/>
    </location>
</feature>
<dbReference type="SUPFAM" id="SSF46934">
    <property type="entry name" value="UBA-like"/>
    <property type="match status" value="1"/>
</dbReference>
<feature type="compositionally biased region" description="Low complexity" evidence="1">
    <location>
        <begin position="316"/>
        <end position="339"/>
    </location>
</feature>
<feature type="region of interest" description="Disordered" evidence="1">
    <location>
        <begin position="442"/>
        <end position="497"/>
    </location>
</feature>
<dbReference type="AlphaFoldDB" id="A0AB40BBQ4"/>
<feature type="region of interest" description="Disordered" evidence="1">
    <location>
        <begin position="309"/>
        <end position="365"/>
    </location>
</feature>
<dbReference type="GeneID" id="120261034"/>
<accession>A0AB40BBQ4</accession>
<proteinExistence type="predicted"/>
<evidence type="ECO:0000259" key="2">
    <source>
        <dbReference type="Pfam" id="PF06972"/>
    </source>
</evidence>
<protein>
    <submittedName>
        <fullName evidence="4">GBF-interacting protein 1-like isoform X1</fullName>
    </submittedName>
</protein>
<evidence type="ECO:0000313" key="3">
    <source>
        <dbReference type="Proteomes" id="UP001515500"/>
    </source>
</evidence>
<feature type="compositionally biased region" description="Basic and acidic residues" evidence="1">
    <location>
        <begin position="64"/>
        <end position="76"/>
    </location>
</feature>
<dbReference type="InterPro" id="IPR009719">
    <property type="entry name" value="GIP1_N"/>
</dbReference>
<feature type="region of interest" description="Disordered" evidence="1">
    <location>
        <begin position="57"/>
        <end position="131"/>
    </location>
</feature>
<dbReference type="Pfam" id="PF06972">
    <property type="entry name" value="GIP1_N"/>
    <property type="match status" value="1"/>
</dbReference>
<feature type="compositionally biased region" description="Polar residues" evidence="1">
    <location>
        <begin position="114"/>
        <end position="127"/>
    </location>
</feature>
<feature type="region of interest" description="Disordered" evidence="1">
    <location>
        <begin position="509"/>
        <end position="536"/>
    </location>
</feature>
<feature type="compositionally biased region" description="Gly residues" evidence="1">
    <location>
        <begin position="81"/>
        <end position="90"/>
    </location>
</feature>
<dbReference type="InterPro" id="IPR009060">
    <property type="entry name" value="UBA-like_sf"/>
</dbReference>
<dbReference type="PANTHER" id="PTHR46775">
    <property type="entry name" value="FLOCCULATION PROTEIN (DUF1296)"/>
    <property type="match status" value="1"/>
</dbReference>
<dbReference type="Proteomes" id="UP001515500">
    <property type="component" value="Chromosome 5"/>
</dbReference>
<gene>
    <name evidence="4" type="primary">LOC120261034</name>
</gene>